<organism evidence="1 2">
    <name type="scientific">Christiangramia gaetbulicola</name>
    <dbReference type="NCBI Taxonomy" id="703340"/>
    <lineage>
        <taxon>Bacteria</taxon>
        <taxon>Pseudomonadati</taxon>
        <taxon>Bacteroidota</taxon>
        <taxon>Flavobacteriia</taxon>
        <taxon>Flavobacteriales</taxon>
        <taxon>Flavobacteriaceae</taxon>
        <taxon>Christiangramia</taxon>
    </lineage>
</organism>
<keyword evidence="2" id="KW-1185">Reference proteome</keyword>
<gene>
    <name evidence="1" type="ORF">C8P64_1409</name>
</gene>
<accession>A0A2T6AGG4</accession>
<dbReference type="EMBL" id="QBKQ01000002">
    <property type="protein sequence ID" value="PTX42886.1"/>
    <property type="molecule type" value="Genomic_DNA"/>
</dbReference>
<sequence>MTLPLKTKKLSFTTLEFYDSVVVSTIKEDIVFDQEHVNELRQICSEHFGDKGYVYITNRKNNYNVNPVIYIDLIQTNTLKGIAVISQKMERLQTANFEKKFSPVPYELFQNREEAIAWAQSLVSAN</sequence>
<evidence type="ECO:0008006" key="3">
    <source>
        <dbReference type="Google" id="ProtNLM"/>
    </source>
</evidence>
<evidence type="ECO:0000313" key="2">
    <source>
        <dbReference type="Proteomes" id="UP000244174"/>
    </source>
</evidence>
<evidence type="ECO:0000313" key="1">
    <source>
        <dbReference type="EMBL" id="PTX42886.1"/>
    </source>
</evidence>
<proteinExistence type="predicted"/>
<protein>
    <recommendedName>
        <fullName evidence="3">SpoIIAA-like protein</fullName>
    </recommendedName>
</protein>
<dbReference type="Proteomes" id="UP000244174">
    <property type="component" value="Unassembled WGS sequence"/>
</dbReference>
<name>A0A2T6AGG4_9FLAO</name>
<dbReference type="AlphaFoldDB" id="A0A2T6AGG4"/>
<comment type="caution">
    <text evidence="1">The sequence shown here is derived from an EMBL/GenBank/DDBJ whole genome shotgun (WGS) entry which is preliminary data.</text>
</comment>
<reference evidence="1 2" key="1">
    <citation type="submission" date="2018-04" db="EMBL/GenBank/DDBJ databases">
        <title>Genomic Encyclopedia of Archaeal and Bacterial Type Strains, Phase II (KMG-II): from individual species to whole genera.</title>
        <authorList>
            <person name="Goeker M."/>
        </authorList>
    </citation>
    <scope>NUCLEOTIDE SEQUENCE [LARGE SCALE GENOMIC DNA]</scope>
    <source>
        <strain evidence="1 2">DSM 23082</strain>
    </source>
</reference>